<keyword evidence="11" id="KW-0664">Pyridoxine biosynthesis</keyword>
<dbReference type="GeneID" id="16994855"/>
<evidence type="ECO:0000256" key="8">
    <source>
        <dbReference type="ARBA" id="ARBA00022630"/>
    </source>
</evidence>
<comment type="cofactor">
    <cofactor evidence="1">
        <name>FMN</name>
        <dbReference type="ChEBI" id="CHEBI:58210"/>
    </cofactor>
</comment>
<evidence type="ECO:0000256" key="11">
    <source>
        <dbReference type="ARBA" id="ARBA00023096"/>
    </source>
</evidence>
<dbReference type="Pfam" id="PF01243">
    <property type="entry name" value="PNPOx_N"/>
    <property type="match status" value="1"/>
</dbReference>
<evidence type="ECO:0000256" key="10">
    <source>
        <dbReference type="ARBA" id="ARBA00023002"/>
    </source>
</evidence>
<dbReference type="InterPro" id="IPR019576">
    <property type="entry name" value="Pyridoxamine_oxidase_dimer_C"/>
</dbReference>
<comment type="catalytic activity">
    <reaction evidence="13">
        <text>pyridoxine 5'-phosphate + O2 = pyridoxal 5'-phosphate + H2O2</text>
        <dbReference type="Rhea" id="RHEA:15149"/>
        <dbReference type="ChEBI" id="CHEBI:15379"/>
        <dbReference type="ChEBI" id="CHEBI:16240"/>
        <dbReference type="ChEBI" id="CHEBI:58589"/>
        <dbReference type="ChEBI" id="CHEBI:597326"/>
        <dbReference type="EC" id="1.4.3.5"/>
    </reaction>
    <physiologicalReaction direction="left-to-right" evidence="13">
        <dbReference type="Rhea" id="RHEA:15150"/>
    </physiologicalReaction>
</comment>
<evidence type="ECO:0000256" key="13">
    <source>
        <dbReference type="ARBA" id="ARBA00052947"/>
    </source>
</evidence>
<organism evidence="18 19">
    <name type="scientific">Cyanidioschyzon merolae (strain NIES-3377 / 10D)</name>
    <name type="common">Unicellular red alga</name>
    <dbReference type="NCBI Taxonomy" id="280699"/>
    <lineage>
        <taxon>Eukaryota</taxon>
        <taxon>Rhodophyta</taxon>
        <taxon>Bangiophyceae</taxon>
        <taxon>Cyanidiales</taxon>
        <taxon>Cyanidiaceae</taxon>
        <taxon>Cyanidioschyzon</taxon>
    </lineage>
</organism>
<evidence type="ECO:0000256" key="4">
    <source>
        <dbReference type="ARBA" id="ARBA00005037"/>
    </source>
</evidence>
<dbReference type="eggNOG" id="KOG2586">
    <property type="taxonomic scope" value="Eukaryota"/>
</dbReference>
<evidence type="ECO:0000259" key="17">
    <source>
        <dbReference type="Pfam" id="PF10590"/>
    </source>
</evidence>
<dbReference type="AlphaFoldDB" id="M1VDT8"/>
<dbReference type="GO" id="GO:0010181">
    <property type="term" value="F:FMN binding"/>
    <property type="evidence" value="ECO:0007669"/>
    <property type="project" value="InterPro"/>
</dbReference>
<dbReference type="KEGG" id="cme:CYME_CMM155C"/>
<evidence type="ECO:0000313" key="19">
    <source>
        <dbReference type="Proteomes" id="UP000007014"/>
    </source>
</evidence>
<evidence type="ECO:0000256" key="14">
    <source>
        <dbReference type="ARBA" id="ARBA00073441"/>
    </source>
</evidence>
<comment type="function">
    <text evidence="2">Catalyzes the oxidation of either pyridoxine 5'-phosphate (PNP) or pyridoxamine 5'-phosphate (PMP) into pyridoxal 5'-phosphate (PLP).</text>
</comment>
<keyword evidence="10" id="KW-0560">Oxidoreductase</keyword>
<evidence type="ECO:0000256" key="6">
    <source>
        <dbReference type="ARBA" id="ARBA00011738"/>
    </source>
</evidence>
<dbReference type="InterPro" id="IPR000659">
    <property type="entry name" value="Pyridox_Oxase"/>
</dbReference>
<dbReference type="EMBL" id="AP006495">
    <property type="protein sequence ID" value="BAM81012.1"/>
    <property type="molecule type" value="Genomic_DNA"/>
</dbReference>
<sequence>MFCRCVNTVQTRTRLARWTAHSLRWRATMTDEVAKLRVQYSNTPLTEEEARAAGSPMHLFQKWFDEAIRVKSYEPNAMTLATATPDGVPAARMVLLKGLDLERATFTWYTNYESRKAQELDRNPRAALVFWWPELERSVRVEGSVERLSTADSDAYFASRPLGSRLGAWASAQSRPITSREALERQAAQVEERFANGEVPRPPHWGGYRLHALRLEFWKGRANRLHDRLLFERDSKSSDHDMQWRMTRLQP</sequence>
<reference evidence="18 19" key="2">
    <citation type="journal article" date="2007" name="BMC Biol.">
        <title>A 100%-complete sequence reveals unusually simple genomic features in the hot-spring red alga Cyanidioschyzon merolae.</title>
        <authorList>
            <person name="Nozaki H."/>
            <person name="Takano H."/>
            <person name="Misumi O."/>
            <person name="Terasawa K."/>
            <person name="Matsuzaki M."/>
            <person name="Maruyama S."/>
            <person name="Nishida K."/>
            <person name="Yagisawa F."/>
            <person name="Yoshida Y."/>
            <person name="Fujiwara T."/>
            <person name="Takio S."/>
            <person name="Tamura K."/>
            <person name="Chung S.J."/>
            <person name="Nakamura S."/>
            <person name="Kuroiwa H."/>
            <person name="Tanaka K."/>
            <person name="Sato N."/>
            <person name="Kuroiwa T."/>
        </authorList>
    </citation>
    <scope>NUCLEOTIDE SEQUENCE [LARGE SCALE GENOMIC DNA]</scope>
    <source>
        <strain evidence="18 19">10D</strain>
    </source>
</reference>
<dbReference type="Proteomes" id="UP000007014">
    <property type="component" value="Chromosome 13"/>
</dbReference>
<evidence type="ECO:0000256" key="2">
    <source>
        <dbReference type="ARBA" id="ARBA00003691"/>
    </source>
</evidence>
<dbReference type="SUPFAM" id="SSF50475">
    <property type="entry name" value="FMN-binding split barrel"/>
    <property type="match status" value="1"/>
</dbReference>
<evidence type="ECO:0000256" key="3">
    <source>
        <dbReference type="ARBA" id="ARBA00004738"/>
    </source>
</evidence>
<protein>
    <recommendedName>
        <fullName evidence="14">Pyridoxine-5'-phosphate oxidase</fullName>
        <ecNumber evidence="7">1.4.3.5</ecNumber>
    </recommendedName>
    <alternativeName>
        <fullName evidence="15">Pyridoxamine-phosphate oxidase</fullName>
    </alternativeName>
</protein>
<dbReference type="HOGENOM" id="CLU_032263_2_2_1"/>
<dbReference type="Gene3D" id="2.30.110.10">
    <property type="entry name" value="Electron Transport, Fmn-binding Protein, Chain A"/>
    <property type="match status" value="1"/>
</dbReference>
<dbReference type="EC" id="1.4.3.5" evidence="7"/>
<dbReference type="PIRSF" id="PIRSF000190">
    <property type="entry name" value="Pyd_amn-ph_oxd"/>
    <property type="match status" value="1"/>
</dbReference>
<comment type="pathway">
    <text evidence="4">Cofactor metabolism; pyridoxal 5'-phosphate salvage; pyridoxal 5'-phosphate from pyridoxine 5'-phosphate: step 1/1.</text>
</comment>
<comment type="pathway">
    <text evidence="3">Cofactor metabolism; pyridoxal 5'-phosphate salvage; pyridoxal 5'-phosphate from pyridoxamine 5'-phosphate: step 1/1.</text>
</comment>
<dbReference type="PANTHER" id="PTHR10851:SF0">
    <property type="entry name" value="PYRIDOXINE-5'-PHOSPHATE OXIDASE"/>
    <property type="match status" value="1"/>
</dbReference>
<dbReference type="GO" id="GO:0004733">
    <property type="term" value="F:pyridoxamine phosphate oxidase activity"/>
    <property type="evidence" value="ECO:0007669"/>
    <property type="project" value="UniProtKB-EC"/>
</dbReference>
<dbReference type="PANTHER" id="PTHR10851">
    <property type="entry name" value="PYRIDOXINE-5-PHOSPHATE OXIDASE"/>
    <property type="match status" value="1"/>
</dbReference>
<dbReference type="InterPro" id="IPR012349">
    <property type="entry name" value="Split_barrel_FMN-bd"/>
</dbReference>
<comment type="similarity">
    <text evidence="5">Belongs to the pyridoxamine 5'-phosphate oxidase family.</text>
</comment>
<evidence type="ECO:0000256" key="7">
    <source>
        <dbReference type="ARBA" id="ARBA00012801"/>
    </source>
</evidence>
<evidence type="ECO:0000256" key="15">
    <source>
        <dbReference type="ARBA" id="ARBA00077914"/>
    </source>
</evidence>
<feature type="domain" description="Pyridoxamine 5'-phosphate oxidase N-terminal" evidence="16">
    <location>
        <begin position="66"/>
        <end position="192"/>
    </location>
</feature>
<dbReference type="RefSeq" id="XP_005537048.1">
    <property type="nucleotide sequence ID" value="XM_005536991.1"/>
</dbReference>
<dbReference type="NCBIfam" id="NF004231">
    <property type="entry name" value="PRK05679.1"/>
    <property type="match status" value="1"/>
</dbReference>
<dbReference type="STRING" id="280699.M1VDT8"/>
<comment type="subunit">
    <text evidence="6">Homodimer.</text>
</comment>
<evidence type="ECO:0000256" key="1">
    <source>
        <dbReference type="ARBA" id="ARBA00001917"/>
    </source>
</evidence>
<keyword evidence="9" id="KW-0288">FMN</keyword>
<feature type="domain" description="Pyridoxine 5'-phosphate oxidase dimerisation C-terminal" evidence="17">
    <location>
        <begin position="205"/>
        <end position="251"/>
    </location>
</feature>
<evidence type="ECO:0000259" key="16">
    <source>
        <dbReference type="Pfam" id="PF01243"/>
    </source>
</evidence>
<keyword evidence="8" id="KW-0285">Flavoprotein</keyword>
<proteinExistence type="inferred from homology"/>
<evidence type="ECO:0000256" key="5">
    <source>
        <dbReference type="ARBA" id="ARBA00007301"/>
    </source>
</evidence>
<dbReference type="FunFam" id="2.30.110.10:FF:000020">
    <property type="entry name" value="PNPO isoform 11"/>
    <property type="match status" value="1"/>
</dbReference>
<dbReference type="HAMAP" id="MF_01629">
    <property type="entry name" value="PdxH"/>
    <property type="match status" value="1"/>
</dbReference>
<dbReference type="Pfam" id="PF10590">
    <property type="entry name" value="PNP_phzG_C"/>
    <property type="match status" value="1"/>
</dbReference>
<gene>
    <name evidence="18" type="ORF">CYME_CMM155C</name>
</gene>
<comment type="catalytic activity">
    <reaction evidence="12">
        <text>pyridoxamine 5'-phosphate + O2 + H2O = pyridoxal 5'-phosphate + H2O2 + NH4(+)</text>
        <dbReference type="Rhea" id="RHEA:15817"/>
        <dbReference type="ChEBI" id="CHEBI:15377"/>
        <dbReference type="ChEBI" id="CHEBI:15379"/>
        <dbReference type="ChEBI" id="CHEBI:16240"/>
        <dbReference type="ChEBI" id="CHEBI:28938"/>
        <dbReference type="ChEBI" id="CHEBI:58451"/>
        <dbReference type="ChEBI" id="CHEBI:597326"/>
        <dbReference type="EC" id="1.4.3.5"/>
    </reaction>
    <physiologicalReaction direction="left-to-right" evidence="12">
        <dbReference type="Rhea" id="RHEA:15818"/>
    </physiologicalReaction>
</comment>
<reference evidence="18 19" key="1">
    <citation type="journal article" date="2004" name="Nature">
        <title>Genome sequence of the ultrasmall unicellular red alga Cyanidioschyzon merolae 10D.</title>
        <authorList>
            <person name="Matsuzaki M."/>
            <person name="Misumi O."/>
            <person name="Shin-i T."/>
            <person name="Maruyama S."/>
            <person name="Takahara M."/>
            <person name="Miyagishima S."/>
            <person name="Mori T."/>
            <person name="Nishida K."/>
            <person name="Yagisawa F."/>
            <person name="Nishida K."/>
            <person name="Yoshida Y."/>
            <person name="Nishimura Y."/>
            <person name="Nakao S."/>
            <person name="Kobayashi T."/>
            <person name="Momoyama Y."/>
            <person name="Higashiyama T."/>
            <person name="Minoda A."/>
            <person name="Sano M."/>
            <person name="Nomoto H."/>
            <person name="Oishi K."/>
            <person name="Hayashi H."/>
            <person name="Ohta F."/>
            <person name="Nishizaka S."/>
            <person name="Haga S."/>
            <person name="Miura S."/>
            <person name="Morishita T."/>
            <person name="Kabeya Y."/>
            <person name="Terasawa K."/>
            <person name="Suzuki Y."/>
            <person name="Ishii Y."/>
            <person name="Asakawa S."/>
            <person name="Takano H."/>
            <person name="Ohta N."/>
            <person name="Kuroiwa H."/>
            <person name="Tanaka K."/>
            <person name="Shimizu N."/>
            <person name="Sugano S."/>
            <person name="Sato N."/>
            <person name="Nozaki H."/>
            <person name="Ogasawara N."/>
            <person name="Kohara Y."/>
            <person name="Kuroiwa T."/>
        </authorList>
    </citation>
    <scope>NUCLEOTIDE SEQUENCE [LARGE SCALE GENOMIC DNA]</scope>
    <source>
        <strain evidence="18 19">10D</strain>
    </source>
</reference>
<dbReference type="OMA" id="AYFRTRP"/>
<evidence type="ECO:0000256" key="9">
    <source>
        <dbReference type="ARBA" id="ARBA00022643"/>
    </source>
</evidence>
<dbReference type="UniPathway" id="UPA01068">
    <property type="reaction ID" value="UER00304"/>
</dbReference>
<dbReference type="GO" id="GO:0008615">
    <property type="term" value="P:pyridoxine biosynthetic process"/>
    <property type="evidence" value="ECO:0007669"/>
    <property type="project" value="UniProtKB-KW"/>
</dbReference>
<keyword evidence="19" id="KW-1185">Reference proteome</keyword>
<evidence type="ECO:0000313" key="18">
    <source>
        <dbReference type="EMBL" id="BAM81012.1"/>
    </source>
</evidence>
<accession>M1VDT8</accession>
<evidence type="ECO:0000256" key="12">
    <source>
        <dbReference type="ARBA" id="ARBA00050530"/>
    </source>
</evidence>
<dbReference type="Gramene" id="CMM155CT">
    <property type="protein sequence ID" value="CMM155CT"/>
    <property type="gene ID" value="CMM155C"/>
</dbReference>
<name>M1VDT8_CYAM1</name>
<dbReference type="InterPro" id="IPR011576">
    <property type="entry name" value="Pyridox_Oxase_N"/>
</dbReference>
<dbReference type="OrthoDB" id="303614at2759"/>
<dbReference type="NCBIfam" id="TIGR00558">
    <property type="entry name" value="pdxH"/>
    <property type="match status" value="1"/>
</dbReference>